<evidence type="ECO:0000313" key="7">
    <source>
        <dbReference type="Proteomes" id="UP000179807"/>
    </source>
</evidence>
<dbReference type="InterPro" id="IPR000719">
    <property type="entry name" value="Prot_kinase_dom"/>
</dbReference>
<dbReference type="InterPro" id="IPR051681">
    <property type="entry name" value="Ser/Thr_Kinases-Pseudokinases"/>
</dbReference>
<name>A0A1J4K7F2_9EUKA</name>
<dbReference type="Pfam" id="PF00069">
    <property type="entry name" value="Pkinase"/>
    <property type="match status" value="1"/>
</dbReference>
<dbReference type="GO" id="GO:0005524">
    <property type="term" value="F:ATP binding"/>
    <property type="evidence" value="ECO:0007669"/>
    <property type="project" value="UniProtKB-UniRule"/>
</dbReference>
<sequence>MTDKEEVIVAIDAVILTAREVYVYNKQCEKVAEVLKSYKTFLNDTKLDQSPQLDELNTVLNDLTDLIITIENLLMDKWAKDCLSIPVVEPTNKITSSMKSIEESMTKLGFKNQSVKFCLTNDEIASDYYTLYGIFANPSAENPKIHQKRNEVSDCLKQLNKPLPGAKVKIEQDGLFDLIKKVKLSHSQYTKSHKVEKNDMIFYKGKMKGTNQRVSIVRISNNDQSLIKRMVSCLLLAKHPSLVTFIGATTSKPYDVVCSRNGETLRHCLKSQHTKTQLDAADKTIIAYKIAEGMAYLHSRKIFHRDLCAENIYIERTSKSPKIANFAFSRLIPEDVYDAVTGTINGASTFMAPEQIEGGHYDEKVDVFAFAGVLYEMLTGAPPFSDLSEIAASEKIFNGERPDLPKNISKDFQNLIESCWDQNPKQRPTFVDILRVMLKEKVMYTEAKEELKKSSQSKVNKFYSSKSVKVDDVKICIDLINYICNLIGEAEFYTREALRVRALLCGYQYELQSAPFATDEFSPDNYQIYSDLQNLRQSLEKLVTVVRQLNMETWGSIAFSKPVPQITEDFLNIMEDVCITMNSLNLSVPQIKFSDSDLTTDYRNLYTVFEQNRNVDERHAKIRIKEIHDYLAEHSLSLGVTTTEIDDRVSRMFSKYHDFYVKRDNYELLNPLGDGYSSVVYLAKDKTTGQEVAVKVFKEEYLEDEGTLFYLKREVDSLVKLHHEYLSKFIGYNADEMPLWVINEVVPDGDLFDVLHKKRSLNGFQITKVAFEIAEGMEYLHSKRVMHRDLKTGNVLIDGDTPKITDFGYSKANMNLEMTMGVGTLNYMAPEVIEGGLYSLKADVFSYSMMLWEMYYGTYPYSHLSTPETQMQIMNGVNLPYDKPISLNLKKLIMDGYQSNPSKRPTFTEIIQRMISEKIAFPGADPDKVNEFYNQKIQKRMKIKTRNPSEKLNRIRSVNKILSLSE</sequence>
<dbReference type="InterPro" id="IPR008266">
    <property type="entry name" value="Tyr_kinase_AS"/>
</dbReference>
<dbReference type="Gene3D" id="1.10.510.10">
    <property type="entry name" value="Transferase(Phosphotransferase) domain 1"/>
    <property type="match status" value="2"/>
</dbReference>
<evidence type="ECO:0000256" key="3">
    <source>
        <dbReference type="ARBA" id="ARBA00022840"/>
    </source>
</evidence>
<feature type="domain" description="Protein kinase" evidence="5">
    <location>
        <begin position="666"/>
        <end position="919"/>
    </location>
</feature>
<reference evidence="6" key="1">
    <citation type="submission" date="2016-10" db="EMBL/GenBank/DDBJ databases">
        <authorList>
            <person name="Benchimol M."/>
            <person name="Almeida L.G."/>
            <person name="Vasconcelos A.T."/>
            <person name="Perreira-Neves A."/>
            <person name="Rosa I.A."/>
            <person name="Tasca T."/>
            <person name="Bogo M.R."/>
            <person name="de Souza W."/>
        </authorList>
    </citation>
    <scope>NUCLEOTIDE SEQUENCE [LARGE SCALE GENOMIC DNA]</scope>
    <source>
        <strain evidence="6">K</strain>
    </source>
</reference>
<dbReference type="InterPro" id="IPR011009">
    <property type="entry name" value="Kinase-like_dom_sf"/>
</dbReference>
<protein>
    <recommendedName>
        <fullName evidence="5">Protein kinase domain-containing protein</fullName>
    </recommendedName>
</protein>
<evidence type="ECO:0000256" key="4">
    <source>
        <dbReference type="PROSITE-ProRule" id="PRU10141"/>
    </source>
</evidence>
<dbReference type="AlphaFoldDB" id="A0A1J4K7F2"/>
<keyword evidence="1" id="KW-0418">Kinase</keyword>
<keyword evidence="1" id="KW-0723">Serine/threonine-protein kinase</keyword>
<dbReference type="EMBL" id="MLAK01000760">
    <property type="protein sequence ID" value="OHT05341.1"/>
    <property type="molecule type" value="Genomic_DNA"/>
</dbReference>
<keyword evidence="3 4" id="KW-0067">ATP-binding</keyword>
<dbReference type="Pfam" id="PF07714">
    <property type="entry name" value="PK_Tyr_Ser-Thr"/>
    <property type="match status" value="1"/>
</dbReference>
<evidence type="ECO:0000313" key="6">
    <source>
        <dbReference type="EMBL" id="OHT05341.1"/>
    </source>
</evidence>
<dbReference type="GO" id="GO:0004674">
    <property type="term" value="F:protein serine/threonine kinase activity"/>
    <property type="evidence" value="ECO:0007669"/>
    <property type="project" value="UniProtKB-KW"/>
</dbReference>
<dbReference type="PANTHER" id="PTHR44329">
    <property type="entry name" value="SERINE/THREONINE-PROTEIN KINASE TNNI3K-RELATED"/>
    <property type="match status" value="1"/>
</dbReference>
<evidence type="ECO:0000256" key="2">
    <source>
        <dbReference type="ARBA" id="ARBA00022741"/>
    </source>
</evidence>
<dbReference type="RefSeq" id="XP_068358477.1">
    <property type="nucleotide sequence ID" value="XM_068492777.1"/>
</dbReference>
<dbReference type="InterPro" id="IPR008271">
    <property type="entry name" value="Ser/Thr_kinase_AS"/>
</dbReference>
<gene>
    <name evidence="6" type="ORF">TRFO_05917</name>
</gene>
<proteinExistence type="predicted"/>
<evidence type="ECO:0000259" key="5">
    <source>
        <dbReference type="PROSITE" id="PS50011"/>
    </source>
</evidence>
<feature type="domain" description="Protein kinase" evidence="5">
    <location>
        <begin position="165"/>
        <end position="443"/>
    </location>
</feature>
<keyword evidence="7" id="KW-1185">Reference proteome</keyword>
<dbReference type="PROSITE" id="PS00108">
    <property type="entry name" value="PROTEIN_KINASE_ST"/>
    <property type="match status" value="1"/>
</dbReference>
<evidence type="ECO:0000256" key="1">
    <source>
        <dbReference type="ARBA" id="ARBA00022527"/>
    </source>
</evidence>
<feature type="binding site" evidence="4">
    <location>
        <position position="695"/>
    </location>
    <ligand>
        <name>ATP</name>
        <dbReference type="ChEBI" id="CHEBI:30616"/>
    </ligand>
</feature>
<organism evidence="6 7">
    <name type="scientific">Tritrichomonas foetus</name>
    <dbReference type="NCBI Taxonomy" id="1144522"/>
    <lineage>
        <taxon>Eukaryota</taxon>
        <taxon>Metamonada</taxon>
        <taxon>Parabasalia</taxon>
        <taxon>Tritrichomonadida</taxon>
        <taxon>Tritrichomonadidae</taxon>
        <taxon>Tritrichomonas</taxon>
    </lineage>
</organism>
<dbReference type="GeneID" id="94827481"/>
<dbReference type="VEuPathDB" id="TrichDB:TRFO_05917"/>
<dbReference type="InterPro" id="IPR001245">
    <property type="entry name" value="Ser-Thr/Tyr_kinase_cat_dom"/>
</dbReference>
<keyword evidence="2 4" id="KW-0547">Nucleotide-binding</keyword>
<dbReference type="PROSITE" id="PS50011">
    <property type="entry name" value="PROTEIN_KINASE_DOM"/>
    <property type="match status" value="2"/>
</dbReference>
<dbReference type="OrthoDB" id="5581784at2759"/>
<keyword evidence="1" id="KW-0808">Transferase</keyword>
<dbReference type="PROSITE" id="PS00109">
    <property type="entry name" value="PROTEIN_KINASE_TYR"/>
    <property type="match status" value="1"/>
</dbReference>
<dbReference type="SUPFAM" id="SSF56112">
    <property type="entry name" value="Protein kinase-like (PK-like)"/>
    <property type="match status" value="2"/>
</dbReference>
<dbReference type="SMART" id="SM00220">
    <property type="entry name" value="S_TKc"/>
    <property type="match status" value="2"/>
</dbReference>
<dbReference type="PANTHER" id="PTHR44329:SF214">
    <property type="entry name" value="PROTEIN KINASE DOMAIN-CONTAINING PROTEIN"/>
    <property type="match status" value="1"/>
</dbReference>
<dbReference type="PROSITE" id="PS00107">
    <property type="entry name" value="PROTEIN_KINASE_ATP"/>
    <property type="match status" value="1"/>
</dbReference>
<comment type="caution">
    <text evidence="6">The sequence shown here is derived from an EMBL/GenBank/DDBJ whole genome shotgun (WGS) entry which is preliminary data.</text>
</comment>
<accession>A0A1J4K7F2</accession>
<dbReference type="InterPro" id="IPR017441">
    <property type="entry name" value="Protein_kinase_ATP_BS"/>
</dbReference>
<dbReference type="Proteomes" id="UP000179807">
    <property type="component" value="Unassembled WGS sequence"/>
</dbReference>